<dbReference type="EMBL" id="LR134533">
    <property type="protein sequence ID" value="VEJ49067.1"/>
    <property type="molecule type" value="Genomic_DNA"/>
</dbReference>
<evidence type="ECO:0000313" key="2">
    <source>
        <dbReference type="Proteomes" id="UP000272771"/>
    </source>
</evidence>
<reference evidence="1 2" key="1">
    <citation type="submission" date="2018-12" db="EMBL/GenBank/DDBJ databases">
        <authorList>
            <consortium name="Pathogen Informatics"/>
        </authorList>
    </citation>
    <scope>NUCLEOTIDE SEQUENCE [LARGE SCALE GENOMIC DNA]</scope>
    <source>
        <strain evidence="1 2">NCTC12742</strain>
    </source>
</reference>
<dbReference type="Proteomes" id="UP000272771">
    <property type="component" value="Chromosome"/>
</dbReference>
<gene>
    <name evidence="1" type="ORF">NCTC12742_00013</name>
</gene>
<organism evidence="1 2">
    <name type="scientific">Neisseria weaveri</name>
    <dbReference type="NCBI Taxonomy" id="28091"/>
    <lineage>
        <taxon>Bacteria</taxon>
        <taxon>Pseudomonadati</taxon>
        <taxon>Pseudomonadota</taxon>
        <taxon>Betaproteobacteria</taxon>
        <taxon>Neisseriales</taxon>
        <taxon>Neisseriaceae</taxon>
        <taxon>Neisseria</taxon>
    </lineage>
</organism>
<name>A0A3S4Z5L4_9NEIS</name>
<dbReference type="AlphaFoldDB" id="A0A3S4Z5L4"/>
<keyword evidence="2" id="KW-1185">Reference proteome</keyword>
<dbReference type="OrthoDB" id="21571at2"/>
<dbReference type="RefSeq" id="WP_004282573.1">
    <property type="nucleotide sequence ID" value="NZ_CAUJRG010000024.1"/>
</dbReference>
<evidence type="ECO:0000313" key="1">
    <source>
        <dbReference type="EMBL" id="VEJ49067.1"/>
    </source>
</evidence>
<sequence length="72" mass="8499">MKKLTLQLISLIDRDSLVVEIWEGDNQFAEVYMQNGEIQIDIFPILDRDYWTFNLYEIQDSFGEAIKLLGNK</sequence>
<proteinExistence type="predicted"/>
<protein>
    <submittedName>
        <fullName evidence="1">Uncharacterized protein</fullName>
    </submittedName>
</protein>
<accession>A0A3S4Z5L4</accession>